<keyword evidence="2" id="KW-1185">Reference proteome</keyword>
<protein>
    <submittedName>
        <fullName evidence="1">Uncharacterized protein</fullName>
    </submittedName>
</protein>
<dbReference type="EMBL" id="JAGGKV010000003">
    <property type="protein sequence ID" value="MBP1962593.1"/>
    <property type="molecule type" value="Genomic_DNA"/>
</dbReference>
<accession>A0ABS4HVE1</accession>
<proteinExistence type="predicted"/>
<evidence type="ECO:0000313" key="1">
    <source>
        <dbReference type="EMBL" id="MBP1962593.1"/>
    </source>
</evidence>
<gene>
    <name evidence="1" type="ORF">J2Z65_001792</name>
</gene>
<reference evidence="1 2" key="1">
    <citation type="submission" date="2021-03" db="EMBL/GenBank/DDBJ databases">
        <title>Genomic Encyclopedia of Type Strains, Phase IV (KMG-IV): sequencing the most valuable type-strain genomes for metagenomic binning, comparative biology and taxonomic classification.</title>
        <authorList>
            <person name="Goeker M."/>
        </authorList>
    </citation>
    <scope>NUCLEOTIDE SEQUENCE [LARGE SCALE GENOMIC DNA]</scope>
    <source>
        <strain evidence="1 2">DSM 24950</strain>
    </source>
</reference>
<dbReference type="Proteomes" id="UP001519344">
    <property type="component" value="Unassembled WGS sequence"/>
</dbReference>
<evidence type="ECO:0000313" key="2">
    <source>
        <dbReference type="Proteomes" id="UP001519344"/>
    </source>
</evidence>
<name>A0ABS4HVE1_9BACL</name>
<organism evidence="1 2">
    <name type="scientific">Paenibacillus aceris</name>
    <dbReference type="NCBI Taxonomy" id="869555"/>
    <lineage>
        <taxon>Bacteria</taxon>
        <taxon>Bacillati</taxon>
        <taxon>Bacillota</taxon>
        <taxon>Bacilli</taxon>
        <taxon>Bacillales</taxon>
        <taxon>Paenibacillaceae</taxon>
        <taxon>Paenibacillus</taxon>
    </lineage>
</organism>
<sequence>MLFPFANTWPYDIVMKDVYVAECPFCHSPNVLLPIKVHELKSIHEGKKKLLVFPCCHNKLTLVDTDRDYLLADTAIRTKQS</sequence>
<comment type="caution">
    <text evidence="1">The sequence shown here is derived from an EMBL/GenBank/DDBJ whole genome shotgun (WGS) entry which is preliminary data.</text>
</comment>